<protein>
    <submittedName>
        <fullName evidence="8">Folate-biopterin transporter</fullName>
    </submittedName>
</protein>
<feature type="transmembrane region" description="Helical" evidence="7">
    <location>
        <begin position="479"/>
        <end position="498"/>
    </location>
</feature>
<feature type="transmembrane region" description="Helical" evidence="7">
    <location>
        <begin position="305"/>
        <end position="327"/>
    </location>
</feature>
<comment type="similarity">
    <text evidence="2">Belongs to the major facilitator superfamily. Folate-biopterin transporter (TC 2.A.71) family.</text>
</comment>
<dbReference type="OrthoDB" id="1923497at2759"/>
<dbReference type="PANTHER" id="PTHR31585:SF12">
    <property type="entry name" value="FOLATE-BIOPTERIN TRANSPORTER 9, CHLOROPLASTIC-RELATED"/>
    <property type="match status" value="1"/>
</dbReference>
<name>A0A2P5FAS9_TREOI</name>
<proteinExistence type="inferred from homology"/>
<feature type="transmembrane region" description="Helical" evidence="7">
    <location>
        <begin position="246"/>
        <end position="263"/>
    </location>
</feature>
<dbReference type="GO" id="GO:0016020">
    <property type="term" value="C:membrane"/>
    <property type="evidence" value="ECO:0007669"/>
    <property type="project" value="UniProtKB-SubCell"/>
</dbReference>
<dbReference type="AlphaFoldDB" id="A0A2P5FAS9"/>
<keyword evidence="4 7" id="KW-0812">Transmembrane</keyword>
<dbReference type="InterPro" id="IPR004324">
    <property type="entry name" value="FBT"/>
</dbReference>
<dbReference type="EMBL" id="JXTC01000048">
    <property type="protein sequence ID" value="PON94886.1"/>
    <property type="molecule type" value="Genomic_DNA"/>
</dbReference>
<organism evidence="8 9">
    <name type="scientific">Trema orientale</name>
    <name type="common">Charcoal tree</name>
    <name type="synonym">Celtis orientalis</name>
    <dbReference type="NCBI Taxonomy" id="63057"/>
    <lineage>
        <taxon>Eukaryota</taxon>
        <taxon>Viridiplantae</taxon>
        <taxon>Streptophyta</taxon>
        <taxon>Embryophyta</taxon>
        <taxon>Tracheophyta</taxon>
        <taxon>Spermatophyta</taxon>
        <taxon>Magnoliopsida</taxon>
        <taxon>eudicotyledons</taxon>
        <taxon>Gunneridae</taxon>
        <taxon>Pentapetalae</taxon>
        <taxon>rosids</taxon>
        <taxon>fabids</taxon>
        <taxon>Rosales</taxon>
        <taxon>Cannabaceae</taxon>
        <taxon>Trema</taxon>
    </lineage>
</organism>
<dbReference type="NCBIfam" id="TIGR00788">
    <property type="entry name" value="fbt"/>
    <property type="match status" value="1"/>
</dbReference>
<evidence type="ECO:0000256" key="2">
    <source>
        <dbReference type="ARBA" id="ARBA00007015"/>
    </source>
</evidence>
<evidence type="ECO:0000313" key="8">
    <source>
        <dbReference type="EMBL" id="PON94886.1"/>
    </source>
</evidence>
<dbReference type="Gene3D" id="1.20.1250.20">
    <property type="entry name" value="MFS general substrate transporter like domains"/>
    <property type="match status" value="1"/>
</dbReference>
<evidence type="ECO:0000313" key="9">
    <source>
        <dbReference type="Proteomes" id="UP000237000"/>
    </source>
</evidence>
<dbReference type="Pfam" id="PF03092">
    <property type="entry name" value="BT1"/>
    <property type="match status" value="1"/>
</dbReference>
<evidence type="ECO:0000256" key="1">
    <source>
        <dbReference type="ARBA" id="ARBA00004141"/>
    </source>
</evidence>
<comment type="subcellular location">
    <subcellularLocation>
        <location evidence="1">Membrane</location>
        <topology evidence="1">Multi-pass membrane protein</topology>
    </subcellularLocation>
</comment>
<feature type="transmembrane region" description="Helical" evidence="7">
    <location>
        <begin position="403"/>
        <end position="430"/>
    </location>
</feature>
<feature type="transmembrane region" description="Helical" evidence="7">
    <location>
        <begin position="152"/>
        <end position="172"/>
    </location>
</feature>
<feature type="transmembrane region" description="Helical" evidence="7">
    <location>
        <begin position="442"/>
        <end position="467"/>
    </location>
</feature>
<keyword evidence="5 7" id="KW-1133">Transmembrane helix</keyword>
<dbReference type="InterPro" id="IPR039309">
    <property type="entry name" value="BT1"/>
</dbReference>
<dbReference type="Proteomes" id="UP000237000">
    <property type="component" value="Unassembled WGS sequence"/>
</dbReference>
<dbReference type="PANTHER" id="PTHR31585">
    <property type="entry name" value="FOLATE-BIOPTERIN TRANSPORTER 1, CHLOROPLASTIC"/>
    <property type="match status" value="1"/>
</dbReference>
<evidence type="ECO:0000256" key="5">
    <source>
        <dbReference type="ARBA" id="ARBA00022989"/>
    </source>
</evidence>
<dbReference type="InterPro" id="IPR036259">
    <property type="entry name" value="MFS_trans_sf"/>
</dbReference>
<keyword evidence="3" id="KW-0813">Transport</keyword>
<feature type="transmembrane region" description="Helical" evidence="7">
    <location>
        <begin position="371"/>
        <end position="391"/>
    </location>
</feature>
<comment type="caution">
    <text evidence="8">The sequence shown here is derived from an EMBL/GenBank/DDBJ whole genome shotgun (WGS) entry which is preliminary data.</text>
</comment>
<keyword evidence="6 7" id="KW-0472">Membrane</keyword>
<evidence type="ECO:0000256" key="3">
    <source>
        <dbReference type="ARBA" id="ARBA00022448"/>
    </source>
</evidence>
<evidence type="ECO:0000256" key="6">
    <source>
        <dbReference type="ARBA" id="ARBA00023136"/>
    </source>
</evidence>
<dbReference type="InParanoid" id="A0A2P5FAS9"/>
<evidence type="ECO:0000256" key="7">
    <source>
        <dbReference type="SAM" id="Phobius"/>
    </source>
</evidence>
<keyword evidence="9" id="KW-1185">Reference proteome</keyword>
<feature type="transmembrane region" description="Helical" evidence="7">
    <location>
        <begin position="219"/>
        <end position="240"/>
    </location>
</feature>
<gene>
    <name evidence="8" type="ORF">TorRG33x02_093990</name>
</gene>
<accession>A0A2P5FAS9</accession>
<dbReference type="SUPFAM" id="SSF103473">
    <property type="entry name" value="MFS general substrate transporter"/>
    <property type="match status" value="1"/>
</dbReference>
<sequence length="542" mass="59739">MIYQLGCCQNPWRTTLTPQILKTPSLKKSPFCSKPVLGFHPQNPDAMNGETKSRTQLKNPTLVTSSVQVFHRRSEERSGPLSEMLVLCGLGYWVQGFRCFPWLALNFHMTHNLNLHPSILQLVQNSGNLPMAAKPLYGILSDAFYINGARRIPYISIGVILQVLSWGSLALIPVAGQSLLTLMAFVLLSNFGASITEVAKDALVAEYGQKHNLNGLQSYALMASAAGGILGNLLGGLFLMKAPPRTIFFLFTVLLYLQLGFSLRTREESLGLATLPDNGLTEKSILESLRTQFSELRMAISDESIYRPLSWIVASIVMVPSLSGSIFCYQTQCLHLDPSVIGMSRVVGQLMLLSTTVLYNRYGKRVPMRNLVSAVQILYAGSVLLDLILMKQMNLKLGIPNEIFALCFAGLAETIAQFKLLPFTVLFASLCPRGCEGSLTSFLASALCLSSIVSGCLGIGLALLLGITSGDYSRLPLGILVQFIAALVPLLWAHHLPMSQGTAEKEKKRGLSKRTRRNRRIGRVVLGSFYVYRRERESEMQR</sequence>
<reference evidence="9" key="1">
    <citation type="submission" date="2016-06" db="EMBL/GenBank/DDBJ databases">
        <title>Parallel loss of symbiosis genes in relatives of nitrogen-fixing non-legume Parasponia.</title>
        <authorList>
            <person name="Van Velzen R."/>
            <person name="Holmer R."/>
            <person name="Bu F."/>
            <person name="Rutten L."/>
            <person name="Van Zeijl A."/>
            <person name="Liu W."/>
            <person name="Santuari L."/>
            <person name="Cao Q."/>
            <person name="Sharma T."/>
            <person name="Shen D."/>
            <person name="Roswanjaya Y."/>
            <person name="Wardhani T."/>
            <person name="Kalhor M.S."/>
            <person name="Jansen J."/>
            <person name="Van den Hoogen J."/>
            <person name="Gungor B."/>
            <person name="Hartog M."/>
            <person name="Hontelez J."/>
            <person name="Verver J."/>
            <person name="Yang W.-C."/>
            <person name="Schijlen E."/>
            <person name="Repin R."/>
            <person name="Schilthuizen M."/>
            <person name="Schranz E."/>
            <person name="Heidstra R."/>
            <person name="Miyata K."/>
            <person name="Fedorova E."/>
            <person name="Kohlen W."/>
            <person name="Bisseling T."/>
            <person name="Smit S."/>
            <person name="Geurts R."/>
        </authorList>
    </citation>
    <scope>NUCLEOTIDE SEQUENCE [LARGE SCALE GENOMIC DNA]</scope>
    <source>
        <strain evidence="9">cv. RG33-2</strain>
    </source>
</reference>
<evidence type="ECO:0000256" key="4">
    <source>
        <dbReference type="ARBA" id="ARBA00022692"/>
    </source>
</evidence>